<feature type="domain" description="Bacterial Ig" evidence="2">
    <location>
        <begin position="2228"/>
        <end position="2309"/>
    </location>
</feature>
<feature type="domain" description="Biofilm-associated protein BapA-like prefix-like" evidence="3">
    <location>
        <begin position="1"/>
        <end position="123"/>
    </location>
</feature>
<feature type="region of interest" description="Disordered" evidence="1">
    <location>
        <begin position="7640"/>
        <end position="7661"/>
    </location>
</feature>
<dbReference type="NCBIfam" id="NF045619">
    <property type="entry name" value="adhes_GNV_Cterm"/>
    <property type="match status" value="1"/>
</dbReference>
<feature type="domain" description="Bacterial Ig" evidence="2">
    <location>
        <begin position="3442"/>
        <end position="3523"/>
    </location>
</feature>
<feature type="region of interest" description="Disordered" evidence="1">
    <location>
        <begin position="1601"/>
        <end position="1631"/>
    </location>
</feature>
<feature type="domain" description="Bacterial Ig" evidence="2">
    <location>
        <begin position="3004"/>
        <end position="3087"/>
    </location>
</feature>
<feature type="domain" description="Bacterial Ig" evidence="2">
    <location>
        <begin position="2919"/>
        <end position="3000"/>
    </location>
</feature>
<feature type="domain" description="Bacterial Ig" evidence="2">
    <location>
        <begin position="3526"/>
        <end position="3607"/>
    </location>
</feature>
<feature type="domain" description="Bacterial Ig" evidence="2">
    <location>
        <begin position="1969"/>
        <end position="2049"/>
    </location>
</feature>
<dbReference type="EMBL" id="CP009455">
    <property type="protein sequence ID" value="AIR89532.1"/>
    <property type="molecule type" value="Genomic_DNA"/>
</dbReference>
<feature type="domain" description="Bacterial Ig" evidence="2">
    <location>
        <begin position="245"/>
        <end position="326"/>
    </location>
</feature>
<feature type="domain" description="Bacterial Ig" evidence="2">
    <location>
        <begin position="1107"/>
        <end position="1187"/>
    </location>
</feature>
<feature type="domain" description="Bacterial Ig" evidence="2">
    <location>
        <begin position="5912"/>
        <end position="5994"/>
    </location>
</feature>
<feature type="region of interest" description="Disordered" evidence="1">
    <location>
        <begin position="4627"/>
        <end position="4662"/>
    </location>
</feature>
<feature type="domain" description="Bacterial Ig" evidence="2">
    <location>
        <begin position="5403"/>
        <end position="5484"/>
    </location>
</feature>
<feature type="domain" description="Bacterial Ig" evidence="2">
    <location>
        <begin position="589"/>
        <end position="672"/>
    </location>
</feature>
<dbReference type="InterPro" id="IPR041498">
    <property type="entry name" value="Big_6"/>
</dbReference>
<feature type="domain" description="Bacterial Ig" evidence="2">
    <location>
        <begin position="2404"/>
        <end position="2485"/>
    </location>
</feature>
<protein>
    <recommendedName>
        <fullName evidence="6">Adhesin</fullName>
    </recommendedName>
</protein>
<feature type="domain" description="Bacterial Ig" evidence="2">
    <location>
        <begin position="4895"/>
        <end position="4976"/>
    </location>
</feature>
<dbReference type="NCBIfam" id="NF033677">
    <property type="entry name" value="biofilm_BapA_N"/>
    <property type="match status" value="1"/>
</dbReference>
<feature type="domain" description="Bacterial Ig" evidence="2">
    <location>
        <begin position="5828"/>
        <end position="5908"/>
    </location>
</feature>
<dbReference type="eggNOG" id="COG2911">
    <property type="taxonomic scope" value="Bacteria"/>
</dbReference>
<feature type="domain" description="Bacterial Ig" evidence="2">
    <location>
        <begin position="1020"/>
        <end position="1103"/>
    </location>
</feature>
<feature type="domain" description="Bacterial Ig" evidence="2">
    <location>
        <begin position="6253"/>
        <end position="6334"/>
    </location>
</feature>
<feature type="domain" description="Bacterial Ig" evidence="2">
    <location>
        <begin position="2573"/>
        <end position="2656"/>
    </location>
</feature>
<feature type="domain" description="Bacterial Ig" evidence="2">
    <location>
        <begin position="6843"/>
        <end position="6925"/>
    </location>
</feature>
<proteinExistence type="predicted"/>
<feature type="domain" description="Bacterial Ig" evidence="2">
    <location>
        <begin position="4386"/>
        <end position="4467"/>
    </location>
</feature>
<feature type="domain" description="Bacterial Ig" evidence="2">
    <location>
        <begin position="6675"/>
        <end position="6755"/>
    </location>
</feature>
<feature type="domain" description="Bacterial Ig" evidence="2">
    <location>
        <begin position="5149"/>
        <end position="5230"/>
    </location>
</feature>
<feature type="domain" description="Bacterial Ig" evidence="2">
    <location>
        <begin position="1882"/>
        <end position="1965"/>
    </location>
</feature>
<feature type="domain" description="Bacterial Ig" evidence="2">
    <location>
        <begin position="6082"/>
        <end position="6164"/>
    </location>
</feature>
<evidence type="ECO:0000313" key="5">
    <source>
        <dbReference type="Proteomes" id="UP000029493"/>
    </source>
</evidence>
<feature type="domain" description="Bacterial Ig" evidence="2">
    <location>
        <begin position="6928"/>
        <end position="7008"/>
    </location>
</feature>
<feature type="domain" description="Bacterial Ig" evidence="2">
    <location>
        <begin position="3182"/>
        <end position="3263"/>
    </location>
</feature>
<feature type="domain" description="Bacterial Ig" evidence="2">
    <location>
        <begin position="2835"/>
        <end position="2916"/>
    </location>
</feature>
<organism evidence="4 5">
    <name type="scientific">Pseudomonas cremoricolorata</name>
    <dbReference type="NCBI Taxonomy" id="157783"/>
    <lineage>
        <taxon>Bacteria</taxon>
        <taxon>Pseudomonadati</taxon>
        <taxon>Pseudomonadota</taxon>
        <taxon>Gammaproteobacteria</taxon>
        <taxon>Pseudomonadales</taxon>
        <taxon>Pseudomonadaceae</taxon>
        <taxon>Pseudomonas</taxon>
    </lineage>
</organism>
<feature type="domain" description="Bacterial Ig" evidence="2">
    <location>
        <begin position="6421"/>
        <end position="6502"/>
    </location>
</feature>
<feature type="domain" description="Bacterial Ig" evidence="2">
    <location>
        <begin position="1713"/>
        <end position="1794"/>
    </location>
</feature>
<evidence type="ECO:0000313" key="4">
    <source>
        <dbReference type="EMBL" id="AIR89532.1"/>
    </source>
</evidence>
<dbReference type="eggNOG" id="COG3210">
    <property type="taxonomic scope" value="Bacteria"/>
</dbReference>
<dbReference type="NCBIfam" id="NF033510">
    <property type="entry name" value="Ca_tandemer"/>
    <property type="match status" value="68"/>
</dbReference>
<feature type="domain" description="Bacterial Ig" evidence="2">
    <location>
        <begin position="5063"/>
        <end position="5144"/>
    </location>
</feature>
<feature type="domain" description="Bacterial Ig" evidence="2">
    <location>
        <begin position="4129"/>
        <end position="4208"/>
    </location>
</feature>
<dbReference type="InterPro" id="IPR055014">
    <property type="entry name" value="BapA_Bap-like_C"/>
</dbReference>
<keyword evidence="5" id="KW-1185">Reference proteome</keyword>
<feature type="domain" description="Bacterial Ig" evidence="2">
    <location>
        <begin position="5743"/>
        <end position="5824"/>
    </location>
</feature>
<dbReference type="eggNOG" id="COG4932">
    <property type="taxonomic scope" value="Bacteria"/>
</dbReference>
<dbReference type="eggNOG" id="COG1404">
    <property type="taxonomic scope" value="Bacteria"/>
</dbReference>
<dbReference type="Proteomes" id="UP000029493">
    <property type="component" value="Chromosome"/>
</dbReference>
<dbReference type="InterPro" id="IPR048051">
    <property type="entry name" value="BapA-like_prefix-like"/>
</dbReference>
<feature type="domain" description="Bacterial Ig" evidence="2">
    <location>
        <begin position="6168"/>
        <end position="6249"/>
    </location>
</feature>
<feature type="domain" description="Bacterial Ig" evidence="2">
    <location>
        <begin position="335"/>
        <end position="417"/>
    </location>
</feature>
<feature type="compositionally biased region" description="Polar residues" evidence="1">
    <location>
        <begin position="4645"/>
        <end position="4657"/>
    </location>
</feature>
<name>A0A089WSN1_9PSED</name>
<sequence>MDNIVVADKNTAQLSQTAWGDLSLSQASLVQLPVSPDAVASVSRNGQNLVLTLKSGERLTIANFFVVDQDGVGNDLVFVGEDGTLWQASYDANAFSGFTFDEVASLDQLMAGIGEAGNATQTFAIAGLGLLGLGGAAAAAGGAGGGGGGGDGEPGDTLAPARPTDLLVSADGLRLSGRGEAGTTVNVRDAAGNLIGSGTVGSDGSFDLALDTPQANGEVLTVDLTDAAGNVSEPGTVNAPDITPPAAPTDLAIDDAGIVLSGRAEPGSTVQVRGPDGNLLGSAVSGSDGTFSVTLQPPQSAGQTLQVSATDAAGNTSPASTLSAPDLGTPPDTTAPDAPTDLVIGDSGRQLSGRGEAGTGVTVRDAQGNVIATGVVAADGTFSVVLDPAVIDGSSLQVDLTDAAGNVSEPASVASPDLIAPAQPTELALANGVTLTGLGEPGATVQVRDASGAVIGSGVVGADGRFSVELDPAQANGEFIDIRLIDAAGNESLPLAFQAPDITAPEAVTDVVASADGLTVSGRGEIGASVEVRDAQGTVIGTGVVGANGAFVIALDSAVAAGDVINLVQTDAAGNASPATDFTVPATPAPATPTELTLNADGSELSGLATPGNRVEVHGADGMLLGSAIAGEDGSFTIPLVPPQANGEALEVVAINTETEQSSIPASITAPDITPPVAPSELSVSADGTVLTGRGEPGSTIRVTDAQGNQLGTAVVNAAGSFAVTLVPAQTEGQSLEATAQDAAGNISPAASVIAPNLEAPIDNTPPDAPIDLAVSAGGTQLSGRGEAGTTVNVRDAQGNVIATGTVQADGTFSVALDPAVIDGSSLQVDLTDAAGNVSEPASVQSPDLIAPAQPTDLALAEGVTLTGLGEPGATVQVRDASGAVIGSGVVGADGRFTVELDPAQANGEFIDIRLVDAAGNVSIPLAFQAPDITAPEAVTDVVVSADGLTVSGRGEIGALVEIRDAQGVLIGTGVVGANGAFVIALEDAVAAGDVINLVQTDAAGNASPATDFTVPSTPAPATPSELALNADGSELSGLATPGNRVEVHGADGALLGSGIAAEDGSFNITLVPPQANGEALEVVAINTETEQSSIPASITAPDITPPVAPSELAVSADGSVLTGRGEPGSTVRVVDAQGNELGSAVVNATGSFAVTLVPAQTEGQSLEATAQDAAGNVSPASSVTAPNLEAPIDNTPPDAPIDLIVSTGGNQLNGRGEAGTTVTVRDTQGNVIATGVVAADGTFSVVLDPAVIDGSSLQVDLTDAAGNVSESASVASPDLIAPAQPTELALAEGVTLTGLGEPGATVQVRDASGAVIGSGVVGADGRFTVELDPAQANGEFIDIRLGDAAGNESLPLAFQAPDITAPEAVTDVVVSADGLTVSGRGEIGASVEVRDAQGTVIGTGVVGANGAFVIALDSAVAAGDVINLVQTDAAGNTSPPTDFTVPSTPAPSTPTELALNADGSELSGLATPGNRVEVHGADGTLLGSAIVGEDGSFTITLVPAQANGEALEVFAVDVVTDQASIPASITAPDTTPPLAPSELAVSADGSVLTGRGEPGSTVRVVDAQGNELGSAVVNAAGSFAVTLVPAQTEGQSLDATAQDAAGNVSPASSVTAPNLEAPIDTTPPDAPTDLVVSSGGRQLSGRGEAGTTVTIRDAQGNVIASGVVAADGTFSVVLDPAVIDGSSLQVDLTDAAGNVSEPASVASPDLIAPAQPTEVALAEGVTLTGLGEPGATVQVRDAAGAVIGTGVVGADGRFSIELNPAQANGEFIDIRLVDAAGNVSIPLTFQALDITAPEAVTDVVVSANGLTVSGRGEIGASVEVRDAQGTVIGTGVVGANGGFVIALNGAIAAGDVINLVQTDAAGNTSPPTDFTVPSTPAPSTPTELALNADGSELSGLATPGNRVEVRGADGTLLGSAIAGEDGSFTITLVPAQANGEALEVFAVDVVTDQASIPATITAPDITPPAAPGELAVSADGTVLTGRGEPGSTIRVTDAQGNQLGTAVVNAAGSFAVTLVPAQTEGQTLEAAAQDTAGNLSPASSITAPNLETPIDNTAPQAPTDLVINASGRELSGRGEAGTTVTVRDAQGNVIATGIVAADGTFAITLAPAVIDGSSLQVELTDAAGNTSQPASVASPDLTAPAQPTDLALTEGVTLTGSGEPGATIQVHSATGEIIGSGVVGADGRFSIELNPVQANGEFIDIRLIDAAGNESLPLAFQTPDTTAPVAPFELQVSADGSVLSGRGEPGSTVRIVDAQGNELGNAVVGAAGSFAVTLVPAQTEGQNLQATAQDAAGNVSPTTSVIAPNLQTPIDDTPPDAPTGLLINAAGRELSGRGEAGTTVTVRDGQGTVLASGTVGADGRFSVVLDPAVIDGSSVQVDLTDAAGNVSPAVSVVSPDLLAPAQPTDLALAEGITLTGSGEPGATIEVRDAAGAVIGSGTVGANGRFTVELAPAQANGEFIDVHLIDAAGNESIPLAFQTPDITAPEAVAEVVVSADGRTVAGHGEIGASVEVRDAAGAIIGTGVVGANGAFVIALDGAVEAGEVINLVQTDAAGNASPAIDFTVPATPAPATPTELALSADGSELTGVATPGNRVEAHAADGTLLGSAIAAQDGSFTLTLVPAQANGEVLEVFAVDVVTNQASIPASLVAPDITPPVAPSELAVSADGSVLSGRGEPGSTVRVVDAQGNTLGTAIINAAGSFAITLDPPQTAGQTLETSAQDAAGNVSPSGSVTAPNLETPVDDTPPQAPTDLLISAGGSQLSGRGEVGTTVSIRDAQGAVLATGVVAADGTFSVVLDPAVIDGSTLQVDLTDAAGNASAAVSVVSPDLLAPTQPTDLALAEGITLTGSGEPGATVEVRDAAGTVIGSGTVGANGRFTVELAPAQANGEFIDIHLIDAAGNESIPLVFQTPDITAPEAVTEVVVSADGRTVAGHGEIGASVEVRDAAGAIIGAGVVGANGAFVIALDGAVEAGEVINLVQTDAAGNTSPAIDFTVPATPAPATPTQLALNADGSELSGLATPGNRVEVHAADGTLLGSAIAAQDGSFTLTLVPAQANGEALQVFAVDVVTDQSSIPTSITAPDITPPVTPSELVISADGSVLSGRGEPGSTVRVVDAQGNPLGTVVINAAGSFAITLDPPQTAGQRLQVSAVDDAGNLSDNAAITAPNLETPVDDTPPAAPTGLVINAGGSQLSGRGEAGTSVSVRDAQGNLIATSTVAADGTFSISLDPAVIDGSALQVALTDAAGNVSEAASVRSPDLIAPAQPTDLTLAAGVTLTGSGEPGASVQVRDAAGAVIGSGVVAANGQFSVELTPAQANGEFIDVRLIDAAGNESIPLTFQAPDITAPVAPFDLAVNADGSVLTGRGEPGSTVRVVDAQGNPLGTAVINAAGSFAITLDPPQTAGQRLQVSAEDAAGNLSDNAAITAPNLETPVDDTPPAAPTGLVINAGGSQLGGRGEAGTTVSVRDAQGNLIASATVAADGSFSVTLSPAVTDGSTLEVQLSDAAGNVSAATSITSPDLIAPAQPTALTLLDGVTLTGNGESGATVQVRDTTGALIGSGQVGAGGTFSVTLDAPQRNGELLDIRLVDAAGNSSTPLQFQAQDTTAPAAITDVVVSADGLSVSGDGEPGATVQVRDAGGNLIGSGAVGATGSFVLELDSPLAAGQVISLVQTDAAGNASPATEFSVPSTPAPATPGDLLLSADGSSLTGSATAGTRVEVRGADGTLLGSAVAGANGAVAITLTPAQRNGETLEVVAVDPTTGQNSIPATLNAPDTTAPDTPAQLQVSADGSSLSGRAEAGSSIRVTNAQGAVIGTAQVAANGTFSVTLDPAQTAGQVLQVSAEDAAGNVSTNASVTAPDLEAPTDDTPPEAPTGLTINIGGSQLSGRGEAGTTVTVRDAQGNVIASGVVTVDGEFSLTLDPPVIDGSRLQVMLTDAAGNDSTPVSLSSPDLTPPAQPGDLQLVDGSVLSGTGEVGAQVLVRDANGTLIGSGQVDADGRFELVLDVPQFNGETLDIRLLDAAGNSSTPLLFQAPDISSPDPVSDILVSVDGSLIGGRGEPGATVSVRDGNGQLLGTGVVGIDGNFVVTLDPAVQAGATLTLVQTDAAGLTSDFVNHLVSAIPALPSPGDLLLAEDGSSLSGSAPSGVTVQVRNASGETLASVVVGAEGTFTLPLNPPIADGQPLHVVALNANGSSSLPTPITAPDLTAPDAPVELSVSADGSLLIGRAEPGSQVQVRDAQGTVLGSGTANSTGSFVVSLDPVQVDGQTLQVSATDAAGNTSISGSVSAPDLSLPVDITPPQAPTDLAISNDGSRVSGRGEPGTVVRVLDAQGQVLAEAAVPANGEFTVQVQPPVIDGSPLRVTLTDAAGNSSSAPLTAPDLVAPGPAADLLFSDGQTLTGSAEAGARVEVRDADGELLGSTVADGDGRFSLTLETPLRNGETLAVQVIDAAGNRSTTLDYAVPDTTPPAAVSDVQIDLTDSVLAGRGEPGAVVQVRDAEGVLLGSADVAADGSFRVTLDPPVTAGAELTVVQQDAAGNLSPTLEFSVPPTVLPASPSDVQVSADGSSVSGNASAGSEVQVRDSDGRLIGSVQTNPDGSFDLPLEPPLRNGESLSVVVVDAAGNSSLPTPTQAPDTTAPQPASDLQLSADGSTLSGRGEAGARVEVRNAQGELLGSASVADNGSFSLTLQPAQIQGQQLDVSLTDAAGNSSAPSSVTAPDLLGPLQPSAIVVDASGSLLSGIGQVGSTLTVRGADGEVLGSTTVGASGRFEISLEPVQRNGQQLSVEATDAAGNSAEPVTITVADTQPPVPVEALQLSADGLQVSGQGEPGAVVSVRDAEGNLLGTAQVDADGTFSVALDSAQRNGQALTVEQRDGAGNVSEQVALQAPDLEAPAAPSQLLLSADGSSLRGVGEPGSTVTVRNAQGIVGSAEVGADGRFDVPLTPVQLNGQTLSTTLTDAAGNVSPPVELTAPDLQPPLAADDLQLNPAGTLLSGSAEPGSRVEVRDSAGALLGSAEVDDDGRFSIGLPAQTNGEVLAVQVIDGQGNASPSVSYTAADTTAPDAPSELQINANGSQISGRGEVGSVVEVRNAAGVLVGEGVVLEGGAFLINLQPVQNDGQALQVTLRDAAGNTSDATDITAPNTAPPEVPASATVSLDGSTVRGSAPGASQVVVRDAAGNELASAPVAADGSFSVSLPTPLTNGEALNIVAVDGGGLSSAELPVNAPDTTPPAAAQNVLVSADGSSISGNAEPGSTVIVRNASGELGQTTAASDGSFVLTVEPPLQPGDSAEVVVIDQAGNETLEPVDVSIPPAQTIDTPSALQISLDGFSLSGQATAGTVVSVSAGGVALGSATVGSDGSFLVFFERAQLNGEVLQVSARADNGVVSEPASITARDITPPDAPLQIVVERDGAALSGRGEAGATVNVRDSADNLLGSAQVDDNGAFRVDLQPAPVNGETLLVRLIDAAGNPSPISSVQAPDLTPPQAATALALNDAATVLSGRGEAGASVSVRDADGVVLATGTVNQSGQFQITLPNAQISGARLQVILTDAAGNISDPASIATPDRTPPAAVSQLNLSVDGSQLTGTGEPGASVRVRTAAGAVVGSTTVDADGYFTVTFTPPQNSGQPLGVTQIDAAGNVSPAVTLNTPDLQAPAAPTNVVLNLDGLTLHGAGEAGSQVSVRNAQGALIGSGQVAANGSFTLTLDTAQLNGEALSVVLTDAAGNASTPTGLVAPDLTPPAAPDDLLLASGGLQLSGSAEAGSTINVRSASGELLGTGQVASNGTFQLTLNSPQTNGEQLSITATDAAGNVSPVANLEAADTTPPALVTHLAVAADGSSLSGHGEIGATVTVRNADGEVLGSAEVDVDGHFVVTLTPAAAPGTTLSVVQADASNNVSLSETFTLPGVLAPDVPAALQLAADGQSVSGQGSVGSRIEVYGPTGLLLGSAEVRADGSFTVNLQQPQANGERLEVSAVGEDGTRSLPVLLQAPDTTAPQPLSELRLSVDGLVVTGRGEAGAQVSITGNGGVILGSGQVGPNGRFSVTLSAAQINGERLDASQTDAAGNISDSVSLLAPDLVAPEPAEDLQLSAGGSLLQGTGEAAARVTVLAADGNVIGTGMVRLDGTFQVELLPLQANGETFKVVLTDAAGNRSAAAEFTAPDTTPPAALSEVSVAADGASLSGRGEVGAVVTVRNADGERLGSATVDASGNFTLVLDPPLGNAEVLSLSQADAAGNVSPVITLTTPDFTPPAALTEVRISADGAVVTGRGEPGASVTISDAAGVVIGRGVVQADETFRIELTPAQINNQQLSVVQADPPGNLSEAVLIIAPDRTPPLAPQELRLNAAGDLLSGTGEANTTVRVSVAGVEVGRATVGADGRFSVALDTPLRNGEQLQVSLEDASQNRSLPTLLDAPDLTPPAQVVASLDAEGTRLSGSGEAGARLTVLNNFGDRVGQGTIDAEGRFVVELTPPQRNGEVLSIVAQDAAGNPSQPLLLTAPDLTPPAQLQDLSLNPTGTTLTGSGEVGSMVRVRGADGNLLGEAVVPAGGTFVITLLPPQANGQTLTVTAADAAGNTSTPQTVVAADTTAPDPVSNLSINSAYEVLVGRGEVGATVRVVQGGTLLGSAEVGADGRFQVSLSPKANPGVELAVTQTDAAGNTSTVVPYTTPLEPVPATPTLVQLSVDGLVVSGRATAGSEVRVVNAAGTLLGSAQASAAGTFTVELNQAQLNGQRLDVSARSSGGESQPFVLIAADVTPPAQPLVTALSANGLVLSGSGEAGATVTVRSANGTLLGTAVVGLAGTFSVDLASAQLNGQVLSVRQTDAAGNPSPVLSYTVPDVQAPLAPSNLQLLDGGSRLSGVGEAGARIEVTGRGGVVLGSTTVAANGQFSLVLNAVQADGQVLTVRQTDAAGNTSASASLTAPDTTPPALPSATLNAAGTLLSGSGEAGARVIVRSNGNVIGQAVVAANGTFVVTLTAAQINHETLSVSLTDAAGNVSPVLTLTAPDITPPAIAANLLVNATGSELSGTGEVGARVTVRGADGSVLQSGVVIGADGTFRVVLNPAQDNGQRLSVTLTDPRGNVSGIATVVAPDVDADRPVVASDNLVTAVVNLAPVTSKLPTINDSYTLLVGLNTTKAFTWSVAAGTTVNPTLTLSVDNLIGVLNNPTFTLQVKNAAGAWVDVATGGSSALLTLVLLPGVGVRAEIGALRAGDYQLLVTSGGLSAVTTVNTRLELEVTSLTQFTGSGVVKSGNVITDPGTDGTPDILGPDNGAVLQVLKGGVYVNAGAATSVQGLYGTLLIKADGSYTYTPSGTPASVGKVDVFSYQLSHPNGKSDTANLYVRIDSPQATEIWNDANLGAPATVVDAVDDVGRSTVSLTNKLTPGSQAFDPISLAGLAGTRVGTVTHTVANNTTADLEVNLTTNSLLNLGNSITLELSKLGSNGRYTVVNTVSGSQLLDLLGSGGKSHVFRDQTAGTYQVTIKAAVTLGLSGSVTASLNTTTKSLTEFVVNTATTATGNLLNGDTLGSSLTTLSVQTAANSYALPGYNGVSVAGLYGTLLVFADGSYSYTLKPGLSAAVVGQVDTFNYTLTHPNGSSDTAQLKITIATGASGARMLEAQADEGSEAVVLAALADQQDDGQDAAASAAATPGTDDEPGLAAQTADDAVLAEETGFASIGADNADTTLLWQGGDASIDLASLVGEVHDLEVLDLNASSAVSLSLTLDDVLAVTQEQGNTLLIKGDDADTVRLGDAWSLTGQDVADGIDYNQYTAAEDPSQQLWVQNGIHVV</sequence>
<feature type="domain" description="Bacterial Ig" evidence="2">
    <location>
        <begin position="7012"/>
        <end position="7094"/>
    </location>
</feature>
<feature type="domain" description="Bacterial Ig" evidence="2">
    <location>
        <begin position="1198"/>
        <end position="1279"/>
    </location>
</feature>
<feature type="domain" description="Bacterial Ig" evidence="2">
    <location>
        <begin position="2320"/>
        <end position="2401"/>
    </location>
</feature>
<feature type="domain" description="Bacterial Ig" evidence="2">
    <location>
        <begin position="4726"/>
        <end position="4807"/>
    </location>
</feature>
<feature type="domain" description="Bacterial Ig" evidence="2">
    <location>
        <begin position="851"/>
        <end position="932"/>
    </location>
</feature>
<feature type="domain" description="Bacterial Ig" evidence="2">
    <location>
        <begin position="3350"/>
        <end position="3431"/>
    </location>
</feature>
<feature type="domain" description="Bacterial Ig" evidence="2">
    <location>
        <begin position="1797"/>
        <end position="1878"/>
    </location>
</feature>
<gene>
    <name evidence="4" type="ORF">LK03_09660</name>
</gene>
<dbReference type="Pfam" id="PF17936">
    <property type="entry name" value="Big_6"/>
    <property type="match status" value="81"/>
</dbReference>
<evidence type="ECO:0008006" key="6">
    <source>
        <dbReference type="Google" id="ProtNLM"/>
    </source>
</evidence>
<feature type="domain" description="Bacterial Ig" evidence="2">
    <location>
        <begin position="1282"/>
        <end position="1363"/>
    </location>
</feature>
<feature type="compositionally biased region" description="Low complexity" evidence="1">
    <location>
        <begin position="4630"/>
        <end position="4644"/>
    </location>
</feature>
<feature type="compositionally biased region" description="Polar residues" evidence="1">
    <location>
        <begin position="2715"/>
        <end position="2741"/>
    </location>
</feature>
<feature type="domain" description="Bacterial Ig" evidence="2">
    <location>
        <begin position="6590"/>
        <end position="6668"/>
    </location>
</feature>
<feature type="region of interest" description="Disordered" evidence="1">
    <location>
        <begin position="142"/>
        <end position="161"/>
    </location>
</feature>
<feature type="domain" description="Bacterial Ig" evidence="2">
    <location>
        <begin position="3958"/>
        <end position="4038"/>
    </location>
</feature>
<feature type="domain" description="Bacterial Ig" evidence="2">
    <location>
        <begin position="420"/>
        <end position="501"/>
    </location>
</feature>
<dbReference type="KEGG" id="psw:LK03_09660"/>
<feature type="domain" description="Bacterial Ig" evidence="2">
    <location>
        <begin position="4811"/>
        <end position="4892"/>
    </location>
</feature>
<feature type="domain" description="Bacterial Ig" evidence="2">
    <location>
        <begin position="5657"/>
        <end position="5739"/>
    </location>
</feature>
<feature type="region of interest" description="Disordered" evidence="1">
    <location>
        <begin position="290"/>
        <end position="338"/>
    </location>
</feature>
<feature type="domain" description="Bacterial Ig" evidence="2">
    <location>
        <begin position="2488"/>
        <end position="2569"/>
    </location>
</feature>
<feature type="domain" description="Bacterial Ig" evidence="2">
    <location>
        <begin position="3695"/>
        <end position="3778"/>
    </location>
</feature>
<dbReference type="STRING" id="157783.LK03_09660"/>
<dbReference type="Gene3D" id="2.60.40.10">
    <property type="entry name" value="Immunoglobulins"/>
    <property type="match status" value="76"/>
</dbReference>
<feature type="domain" description="Bacterial Ig" evidence="2">
    <location>
        <begin position="2751"/>
        <end position="2832"/>
    </location>
</feature>
<feature type="compositionally biased region" description="Low complexity" evidence="1">
    <location>
        <begin position="7642"/>
        <end position="7652"/>
    </location>
</feature>
<feature type="domain" description="Bacterial Ig" evidence="2">
    <location>
        <begin position="3266"/>
        <end position="3347"/>
    </location>
</feature>
<feature type="domain" description="Bacterial Ig" evidence="2">
    <location>
        <begin position="5321"/>
        <end position="5399"/>
    </location>
</feature>
<feature type="region of interest" description="Disordered" evidence="1">
    <location>
        <begin position="4559"/>
        <end position="4609"/>
    </location>
</feature>
<evidence type="ECO:0000259" key="2">
    <source>
        <dbReference type="Pfam" id="PF17936"/>
    </source>
</evidence>
<feature type="domain" description="Bacterial Ig" evidence="2">
    <location>
        <begin position="4211"/>
        <end position="4293"/>
    </location>
</feature>
<feature type="compositionally biased region" description="Low complexity" evidence="1">
    <location>
        <begin position="324"/>
        <end position="338"/>
    </location>
</feature>
<feature type="domain" description="Bacterial Ig" evidence="2">
    <location>
        <begin position="4303"/>
        <end position="4383"/>
    </location>
</feature>
<feature type="domain" description="Bacterial Ig" evidence="2">
    <location>
        <begin position="2660"/>
        <end position="2740"/>
    </location>
</feature>
<feature type="domain" description="Bacterial Ig" evidence="2">
    <location>
        <begin position="6338"/>
        <end position="6418"/>
    </location>
</feature>
<feature type="domain" description="Bacterial Ig" evidence="2">
    <location>
        <begin position="676"/>
        <end position="756"/>
    </location>
</feature>
<feature type="domain" description="Bacterial Ig" evidence="2">
    <location>
        <begin position="6506"/>
        <end position="6587"/>
    </location>
</feature>
<feature type="domain" description="Bacterial Ig" evidence="2">
    <location>
        <begin position="1451"/>
        <end position="1534"/>
    </location>
</feature>
<feature type="domain" description="Bacterial Ig" evidence="2">
    <location>
        <begin position="159"/>
        <end position="241"/>
    </location>
</feature>
<feature type="domain" description="Bacterial Ig" evidence="2">
    <location>
        <begin position="6759"/>
        <end position="6840"/>
    </location>
</feature>
<feature type="domain" description="Bacterial Ig" evidence="2">
    <location>
        <begin position="3781"/>
        <end position="3863"/>
    </location>
</feature>
<feature type="region of interest" description="Disordered" evidence="1">
    <location>
        <begin position="2714"/>
        <end position="2742"/>
    </location>
</feature>
<feature type="domain" description="Bacterial Ig" evidence="2">
    <location>
        <begin position="4042"/>
        <end position="4117"/>
    </location>
</feature>
<feature type="domain" description="Bacterial Ig" evidence="2">
    <location>
        <begin position="2144"/>
        <end position="2225"/>
    </location>
</feature>
<feature type="domain" description="Bacterial Ig" evidence="2">
    <location>
        <begin position="767"/>
        <end position="848"/>
    </location>
</feature>
<accession>A0A089WSN1</accession>
<dbReference type="InterPro" id="IPR013783">
    <property type="entry name" value="Ig-like_fold"/>
</dbReference>
<feature type="domain" description="Bacterial Ig" evidence="2">
    <location>
        <begin position="1629"/>
        <end position="1710"/>
    </location>
</feature>
<feature type="domain" description="Bacterial Ig" evidence="2">
    <location>
        <begin position="3610"/>
        <end position="3691"/>
    </location>
</feature>
<feature type="domain" description="Bacterial Ig" evidence="2">
    <location>
        <begin position="2059"/>
        <end position="2141"/>
    </location>
</feature>
<dbReference type="RefSeq" id="WP_038412110.1">
    <property type="nucleotide sequence ID" value="NZ_CP009455.1"/>
</dbReference>
<reference evidence="4 5" key="1">
    <citation type="submission" date="2014-09" db="EMBL/GenBank/DDBJ databases">
        <authorList>
            <person name="Chan K.-G."/>
        </authorList>
    </citation>
    <scope>NUCLEOTIDE SEQUENCE [LARGE SCALE GENOMIC DNA]</scope>
    <source>
        <strain evidence="4 5">ND07</strain>
    </source>
</reference>
<dbReference type="Pfam" id="PF22783">
    <property type="entry name" value="BapA_N"/>
    <property type="match status" value="1"/>
</dbReference>
<feature type="domain" description="Bacterial Ig" evidence="2">
    <location>
        <begin position="4640"/>
        <end position="4722"/>
    </location>
</feature>
<feature type="domain" description="Bacterial Ig" evidence="2">
    <location>
        <begin position="5234"/>
        <end position="5305"/>
    </location>
</feature>
<feature type="domain" description="Bacterial Ig" evidence="2">
    <location>
        <begin position="5997"/>
        <end position="6079"/>
    </location>
</feature>
<feature type="compositionally biased region" description="Polar residues" evidence="1">
    <location>
        <begin position="290"/>
        <end position="323"/>
    </location>
</feature>
<feature type="domain" description="Bacterial Ig" evidence="2">
    <location>
        <begin position="3873"/>
        <end position="3954"/>
    </location>
</feature>
<feature type="domain" description="Bacterial Ig" evidence="2">
    <location>
        <begin position="3091"/>
        <end position="3171"/>
    </location>
</feature>
<dbReference type="SUPFAM" id="SSF82171">
    <property type="entry name" value="DPP6 N-terminal domain-like"/>
    <property type="match status" value="1"/>
</dbReference>
<evidence type="ECO:0000259" key="3">
    <source>
        <dbReference type="Pfam" id="PF22783"/>
    </source>
</evidence>
<feature type="domain" description="Bacterial Ig" evidence="2">
    <location>
        <begin position="4556"/>
        <end position="4637"/>
    </location>
</feature>
<dbReference type="eggNOG" id="COG2885">
    <property type="taxonomic scope" value="Bacteria"/>
</dbReference>
<feature type="domain" description="Bacterial Ig" evidence="2">
    <location>
        <begin position="504"/>
        <end position="585"/>
    </location>
</feature>
<dbReference type="OrthoDB" id="8481600at2"/>
<feature type="domain" description="Bacterial Ig" evidence="2">
    <location>
        <begin position="4980"/>
        <end position="5060"/>
    </location>
</feature>
<feature type="domain" description="Bacterial Ig" evidence="2">
    <location>
        <begin position="1366"/>
        <end position="1447"/>
    </location>
</feature>
<feature type="compositionally biased region" description="Low complexity" evidence="1">
    <location>
        <begin position="4564"/>
        <end position="4581"/>
    </location>
</feature>
<feature type="domain" description="Bacterial Ig" evidence="2">
    <location>
        <begin position="935"/>
        <end position="1016"/>
    </location>
</feature>
<dbReference type="eggNOG" id="COG3170">
    <property type="taxonomic scope" value="Bacteria"/>
</dbReference>
<feature type="domain" description="Bacterial Ig" evidence="2">
    <location>
        <begin position="5488"/>
        <end position="5569"/>
    </location>
</feature>
<feature type="compositionally biased region" description="Gly residues" evidence="1">
    <location>
        <begin position="142"/>
        <end position="152"/>
    </location>
</feature>
<evidence type="ECO:0000256" key="1">
    <source>
        <dbReference type="SAM" id="MobiDB-lite"/>
    </source>
</evidence>
<feature type="domain" description="Bacterial Ig" evidence="2">
    <location>
        <begin position="4471"/>
        <end position="4551"/>
    </location>
</feature>
<feature type="domain" description="Bacterial Ig" evidence="2">
    <location>
        <begin position="1538"/>
        <end position="1618"/>
    </location>
</feature>
<feature type="domain" description="Bacterial Ig" evidence="2">
    <location>
        <begin position="5573"/>
        <end position="5654"/>
    </location>
</feature>